<name>A0ABD0J898_9CAEN</name>
<organism evidence="1 2">
    <name type="scientific">Batillaria attramentaria</name>
    <dbReference type="NCBI Taxonomy" id="370345"/>
    <lineage>
        <taxon>Eukaryota</taxon>
        <taxon>Metazoa</taxon>
        <taxon>Spiralia</taxon>
        <taxon>Lophotrochozoa</taxon>
        <taxon>Mollusca</taxon>
        <taxon>Gastropoda</taxon>
        <taxon>Caenogastropoda</taxon>
        <taxon>Sorbeoconcha</taxon>
        <taxon>Cerithioidea</taxon>
        <taxon>Batillariidae</taxon>
        <taxon>Batillaria</taxon>
    </lineage>
</organism>
<accession>A0ABD0J898</accession>
<protein>
    <submittedName>
        <fullName evidence="1">Uncharacterized protein</fullName>
    </submittedName>
</protein>
<sequence>KLALTALRAQMGAALVMACEDIPDSKWSAVVKIQVRSTVLVICNSNTVTCSL</sequence>
<gene>
    <name evidence="1" type="ORF">BaRGS_00037622</name>
</gene>
<evidence type="ECO:0000313" key="1">
    <source>
        <dbReference type="EMBL" id="KAK7465218.1"/>
    </source>
</evidence>
<dbReference type="EMBL" id="JACVVK020000570">
    <property type="protein sequence ID" value="KAK7465218.1"/>
    <property type="molecule type" value="Genomic_DNA"/>
</dbReference>
<proteinExistence type="predicted"/>
<comment type="caution">
    <text evidence="1">The sequence shown here is derived from an EMBL/GenBank/DDBJ whole genome shotgun (WGS) entry which is preliminary data.</text>
</comment>
<dbReference type="AlphaFoldDB" id="A0ABD0J898"/>
<reference evidence="1 2" key="1">
    <citation type="journal article" date="2023" name="Sci. Data">
        <title>Genome assembly of the Korean intertidal mud-creeper Batillaria attramentaria.</title>
        <authorList>
            <person name="Patra A.K."/>
            <person name="Ho P.T."/>
            <person name="Jun S."/>
            <person name="Lee S.J."/>
            <person name="Kim Y."/>
            <person name="Won Y.J."/>
        </authorList>
    </citation>
    <scope>NUCLEOTIDE SEQUENCE [LARGE SCALE GENOMIC DNA]</scope>
    <source>
        <strain evidence="1">Wonlab-2016</strain>
    </source>
</reference>
<dbReference type="Proteomes" id="UP001519460">
    <property type="component" value="Unassembled WGS sequence"/>
</dbReference>
<evidence type="ECO:0000313" key="2">
    <source>
        <dbReference type="Proteomes" id="UP001519460"/>
    </source>
</evidence>
<keyword evidence="2" id="KW-1185">Reference proteome</keyword>
<feature type="non-terminal residue" evidence="1">
    <location>
        <position position="1"/>
    </location>
</feature>